<proteinExistence type="predicted"/>
<protein>
    <submittedName>
        <fullName evidence="1">Uncharacterized protein</fullName>
    </submittedName>
</protein>
<evidence type="ECO:0000313" key="2">
    <source>
        <dbReference type="Proteomes" id="UP000316609"/>
    </source>
</evidence>
<comment type="caution">
    <text evidence="1">The sequence shown here is derived from an EMBL/GenBank/DDBJ whole genome shotgun (WGS) entry which is preliminary data.</text>
</comment>
<organism evidence="1 2">
    <name type="scientific">Eiseniibacteriota bacterium</name>
    <dbReference type="NCBI Taxonomy" id="2212470"/>
    <lineage>
        <taxon>Bacteria</taxon>
        <taxon>Candidatus Eiseniibacteriota</taxon>
    </lineage>
</organism>
<gene>
    <name evidence="1" type="ORF">E6K78_04195</name>
</gene>
<dbReference type="AlphaFoldDB" id="A0A538TVD9"/>
<dbReference type="EMBL" id="VBOY01000035">
    <property type="protein sequence ID" value="TMQ67587.1"/>
    <property type="molecule type" value="Genomic_DNA"/>
</dbReference>
<accession>A0A538TVD9</accession>
<sequence>MSDRLHAGRLVASVADVVDAGIELLPDFELAAIPLLDGAERPAEWPQVRRRLRAEGIRASDHRGVLLLVPGELDRFAGVGMLNGNDELYLCSKWEDEFEAFPGRVGSDASDFNQGTPLGLEEWMEDSGCVLVLGDGAGLNFATLERVLAARLHARFAIARD</sequence>
<reference evidence="1 2" key="1">
    <citation type="journal article" date="2019" name="Nat. Microbiol.">
        <title>Mediterranean grassland soil C-N compound turnover is dependent on rainfall and depth, and is mediated by genomically divergent microorganisms.</title>
        <authorList>
            <person name="Diamond S."/>
            <person name="Andeer P.F."/>
            <person name="Li Z."/>
            <person name="Crits-Christoph A."/>
            <person name="Burstein D."/>
            <person name="Anantharaman K."/>
            <person name="Lane K.R."/>
            <person name="Thomas B.C."/>
            <person name="Pan C."/>
            <person name="Northen T.R."/>
            <person name="Banfield J.F."/>
        </authorList>
    </citation>
    <scope>NUCLEOTIDE SEQUENCE [LARGE SCALE GENOMIC DNA]</scope>
    <source>
        <strain evidence="1">WS_8</strain>
    </source>
</reference>
<dbReference type="Proteomes" id="UP000316609">
    <property type="component" value="Unassembled WGS sequence"/>
</dbReference>
<name>A0A538TVD9_UNCEI</name>
<evidence type="ECO:0000313" key="1">
    <source>
        <dbReference type="EMBL" id="TMQ67587.1"/>
    </source>
</evidence>